<organism evidence="6 7">
    <name type="scientific">Paramuricea clavata</name>
    <name type="common">Red gorgonian</name>
    <name type="synonym">Violescent sea-whip</name>
    <dbReference type="NCBI Taxonomy" id="317549"/>
    <lineage>
        <taxon>Eukaryota</taxon>
        <taxon>Metazoa</taxon>
        <taxon>Cnidaria</taxon>
        <taxon>Anthozoa</taxon>
        <taxon>Octocorallia</taxon>
        <taxon>Malacalcyonacea</taxon>
        <taxon>Plexauridae</taxon>
        <taxon>Paramuricea</taxon>
    </lineage>
</organism>
<dbReference type="PROSITE" id="PS01136">
    <property type="entry name" value="UPF0034"/>
    <property type="match status" value="1"/>
</dbReference>
<dbReference type="Pfam" id="PF00035">
    <property type="entry name" value="dsrm"/>
    <property type="match status" value="1"/>
</dbReference>
<protein>
    <submittedName>
        <fullName evidence="6">tRNA-dihydrouridine(20) synthase [NAD(P)+]-like</fullName>
    </submittedName>
</protein>
<keyword evidence="7" id="KW-1185">Reference proteome</keyword>
<evidence type="ECO:0000313" key="7">
    <source>
        <dbReference type="Proteomes" id="UP001152795"/>
    </source>
</evidence>
<dbReference type="Pfam" id="PF01207">
    <property type="entry name" value="Dus"/>
    <property type="match status" value="1"/>
</dbReference>
<gene>
    <name evidence="6" type="ORF">PACLA_8A005373</name>
</gene>
<dbReference type="Gene3D" id="3.30.160.20">
    <property type="match status" value="1"/>
</dbReference>
<keyword evidence="3" id="KW-0288">FMN</keyword>
<evidence type="ECO:0000256" key="4">
    <source>
        <dbReference type="ARBA" id="ARBA00022694"/>
    </source>
</evidence>
<dbReference type="CDD" id="cd02801">
    <property type="entry name" value="DUS_like_FMN"/>
    <property type="match status" value="1"/>
</dbReference>
<evidence type="ECO:0000256" key="5">
    <source>
        <dbReference type="ARBA" id="ARBA00023002"/>
    </source>
</evidence>
<dbReference type="InterPro" id="IPR018517">
    <property type="entry name" value="tRNA_hU_synthase_CS"/>
</dbReference>
<dbReference type="PANTHER" id="PTHR45936:SF1">
    <property type="entry name" value="TRNA-DIHYDROURIDINE(20) SYNTHASE [NAD(P)+]-LIKE"/>
    <property type="match status" value="1"/>
</dbReference>
<dbReference type="InterPro" id="IPR013785">
    <property type="entry name" value="Aldolase_TIM"/>
</dbReference>
<dbReference type="EMBL" id="CACRXK020000127">
    <property type="protein sequence ID" value="CAB3978592.1"/>
    <property type="molecule type" value="Genomic_DNA"/>
</dbReference>
<reference evidence="6" key="1">
    <citation type="submission" date="2020-04" db="EMBL/GenBank/DDBJ databases">
        <authorList>
            <person name="Alioto T."/>
            <person name="Alioto T."/>
            <person name="Gomez Garrido J."/>
        </authorList>
    </citation>
    <scope>NUCLEOTIDE SEQUENCE</scope>
    <source>
        <strain evidence="6">A484AB</strain>
    </source>
</reference>
<dbReference type="InterPro" id="IPR014720">
    <property type="entry name" value="dsRBD_dom"/>
</dbReference>
<dbReference type="GO" id="GO:0050660">
    <property type="term" value="F:flavin adenine dinucleotide binding"/>
    <property type="evidence" value="ECO:0007669"/>
    <property type="project" value="InterPro"/>
</dbReference>
<sequence length="440" mass="49772">MAENGMKLSSISYKNMKILAPMVRVGCLPMRLLALKYGADLVYCEEIIDHRFLRCSRVENAVLQSVDYVHPDGNVVFRTCSKETDKLVFQMGTSDPERALQTAKMVEQDVSAVDVNMGCPKDYSIKGGMGAALLKDPEKVKNILTALVEGVSIPVTCKIRILPTIEETLHLVRVIEGTKVSALAVHGREQHERPRHPVHKDVIRRIAEELSIPVICNGGSTDIKNYQDMERYQEETGTDSVMVARAAQWNPSVFRKEGPLPLETVIRDFIQFAVEYDNTFSNTKYCLAQMMHGVLETPEGIKLKHTRTMKELCDIWDLGDYLMESEEKRRLIAESLKKECVSGKRKREDDVNEMDVTYNRQHYGNTTPKCILFAWTKKQGLKQPFYDSVENEERVFTSVVSVNGAKYTSTSGEKSKKSAEQLAALVCLKYLGIDDMKIRS</sequence>
<dbReference type="SUPFAM" id="SSF54768">
    <property type="entry name" value="dsRNA-binding domain-like"/>
    <property type="match status" value="1"/>
</dbReference>
<dbReference type="GO" id="GO:0000049">
    <property type="term" value="F:tRNA binding"/>
    <property type="evidence" value="ECO:0007669"/>
    <property type="project" value="InterPro"/>
</dbReference>
<dbReference type="InterPro" id="IPR035587">
    <property type="entry name" value="DUS-like_FMN-bd"/>
</dbReference>
<dbReference type="SMART" id="SM00358">
    <property type="entry name" value="DSRM"/>
    <property type="match status" value="1"/>
</dbReference>
<dbReference type="InterPro" id="IPR052582">
    <property type="entry name" value="tRNA-DUS-like"/>
</dbReference>
<name>A0A7D9HCK0_PARCT</name>
<keyword evidence="4" id="KW-0819">tRNA processing</keyword>
<dbReference type="Gene3D" id="3.20.20.70">
    <property type="entry name" value="Aldolase class I"/>
    <property type="match status" value="1"/>
</dbReference>
<comment type="cofactor">
    <cofactor evidence="1">
        <name>FMN</name>
        <dbReference type="ChEBI" id="CHEBI:58210"/>
    </cofactor>
</comment>
<evidence type="ECO:0000256" key="3">
    <source>
        <dbReference type="ARBA" id="ARBA00022643"/>
    </source>
</evidence>
<dbReference type="CDD" id="cd19871">
    <property type="entry name" value="DSRM_DUS2L"/>
    <property type="match status" value="1"/>
</dbReference>
<keyword evidence="5" id="KW-0560">Oxidoreductase</keyword>
<proteinExistence type="predicted"/>
<dbReference type="PANTHER" id="PTHR45936">
    <property type="entry name" value="TRNA-DIHYDROURIDINE(20) SYNTHASE [NAD(P)+]-LIKE"/>
    <property type="match status" value="1"/>
</dbReference>
<dbReference type="OrthoDB" id="10262250at2759"/>
<dbReference type="AlphaFoldDB" id="A0A7D9HCK0"/>
<dbReference type="GO" id="GO:0005737">
    <property type="term" value="C:cytoplasm"/>
    <property type="evidence" value="ECO:0007669"/>
    <property type="project" value="TreeGrafter"/>
</dbReference>
<comment type="caution">
    <text evidence="6">The sequence shown here is derived from an EMBL/GenBank/DDBJ whole genome shotgun (WGS) entry which is preliminary data.</text>
</comment>
<evidence type="ECO:0000256" key="2">
    <source>
        <dbReference type="ARBA" id="ARBA00022630"/>
    </source>
</evidence>
<dbReference type="GO" id="GO:0017150">
    <property type="term" value="F:tRNA dihydrouridine synthase activity"/>
    <property type="evidence" value="ECO:0007669"/>
    <property type="project" value="InterPro"/>
</dbReference>
<evidence type="ECO:0000313" key="6">
    <source>
        <dbReference type="EMBL" id="CAB3978592.1"/>
    </source>
</evidence>
<dbReference type="Proteomes" id="UP001152795">
    <property type="component" value="Unassembled WGS sequence"/>
</dbReference>
<dbReference type="InterPro" id="IPR044463">
    <property type="entry name" value="DUS2_DSRM"/>
</dbReference>
<accession>A0A7D9HCK0</accession>
<dbReference type="SUPFAM" id="SSF51395">
    <property type="entry name" value="FMN-linked oxidoreductases"/>
    <property type="match status" value="1"/>
</dbReference>
<evidence type="ECO:0000256" key="1">
    <source>
        <dbReference type="ARBA" id="ARBA00001917"/>
    </source>
</evidence>
<dbReference type="PROSITE" id="PS50137">
    <property type="entry name" value="DS_RBD"/>
    <property type="match status" value="1"/>
</dbReference>
<keyword evidence="2" id="KW-0285">Flavoprotein</keyword>